<organism evidence="1 2">
    <name type="scientific">Croceitalea dokdonensis DOKDO 023</name>
    <dbReference type="NCBI Taxonomy" id="1300341"/>
    <lineage>
        <taxon>Bacteria</taxon>
        <taxon>Pseudomonadati</taxon>
        <taxon>Bacteroidota</taxon>
        <taxon>Flavobacteriia</taxon>
        <taxon>Flavobacteriales</taxon>
        <taxon>Flavobacteriaceae</taxon>
        <taxon>Croceitalea</taxon>
    </lineage>
</organism>
<evidence type="ECO:0000313" key="2">
    <source>
        <dbReference type="Proteomes" id="UP000050280"/>
    </source>
</evidence>
<reference evidence="1 2" key="1">
    <citation type="submission" date="2015-09" db="EMBL/GenBank/DDBJ databases">
        <title>Genome sequence of the marine flavobacterium Croceitalea dokdonensis DOKDO 023 that contains proton- and sodium-pumping rhodopsins.</title>
        <authorList>
            <person name="Kwon S.-K."/>
            <person name="Lee H.K."/>
            <person name="Kwak M.-J."/>
            <person name="Kim J.F."/>
        </authorList>
    </citation>
    <scope>NUCLEOTIDE SEQUENCE [LARGE SCALE GENOMIC DNA]</scope>
    <source>
        <strain evidence="1 2">DOKDO 023</strain>
    </source>
</reference>
<dbReference type="AlphaFoldDB" id="A0A0P7A8M0"/>
<protein>
    <submittedName>
        <fullName evidence="1">Uncharacterized protein</fullName>
    </submittedName>
</protein>
<keyword evidence="2" id="KW-1185">Reference proteome</keyword>
<name>A0A0P7A8M0_9FLAO</name>
<sequence>MIYHTNLSNTKVKVLRLEKNLKTVFIVQRSVSQENEI</sequence>
<dbReference type="Proteomes" id="UP000050280">
    <property type="component" value="Unassembled WGS sequence"/>
</dbReference>
<gene>
    <name evidence="1" type="ORF">I595_119</name>
</gene>
<evidence type="ECO:0000313" key="1">
    <source>
        <dbReference type="EMBL" id="KPM33216.1"/>
    </source>
</evidence>
<dbReference type="EMBL" id="LDJX01000001">
    <property type="protein sequence ID" value="KPM33216.1"/>
    <property type="molecule type" value="Genomic_DNA"/>
</dbReference>
<proteinExistence type="predicted"/>
<comment type="caution">
    <text evidence="1">The sequence shown here is derived from an EMBL/GenBank/DDBJ whole genome shotgun (WGS) entry which is preliminary data.</text>
</comment>
<accession>A0A0P7A8M0</accession>